<name>A0AAP0CYZ7_9ASTR</name>
<protein>
    <submittedName>
        <fullName evidence="3">Uncharacterized protein</fullName>
    </submittedName>
</protein>
<feature type="transmembrane region" description="Helical" evidence="2">
    <location>
        <begin position="206"/>
        <end position="225"/>
    </location>
</feature>
<keyword evidence="2" id="KW-1133">Transmembrane helix</keyword>
<dbReference type="AlphaFoldDB" id="A0AAP0CYZ7"/>
<feature type="region of interest" description="Disordered" evidence="1">
    <location>
        <begin position="1"/>
        <end position="43"/>
    </location>
</feature>
<proteinExistence type="predicted"/>
<keyword evidence="4" id="KW-1185">Reference proteome</keyword>
<evidence type="ECO:0000256" key="2">
    <source>
        <dbReference type="SAM" id="Phobius"/>
    </source>
</evidence>
<reference evidence="3 4" key="1">
    <citation type="submission" date="2024-04" db="EMBL/GenBank/DDBJ databases">
        <title>The reference genome of an endangered Asteraceae, Deinandra increscens subsp. villosa, native to the Central Coast of California.</title>
        <authorList>
            <person name="Guilliams M."/>
            <person name="Hasenstab-Lehman K."/>
            <person name="Meyer R."/>
            <person name="Mcevoy S."/>
        </authorList>
    </citation>
    <scope>NUCLEOTIDE SEQUENCE [LARGE SCALE GENOMIC DNA]</scope>
    <source>
        <tissue evidence="3">Leaf</tissue>
    </source>
</reference>
<comment type="caution">
    <text evidence="3">The sequence shown here is derived from an EMBL/GenBank/DDBJ whole genome shotgun (WGS) entry which is preliminary data.</text>
</comment>
<organism evidence="3 4">
    <name type="scientific">Deinandra increscens subsp. villosa</name>
    <dbReference type="NCBI Taxonomy" id="3103831"/>
    <lineage>
        <taxon>Eukaryota</taxon>
        <taxon>Viridiplantae</taxon>
        <taxon>Streptophyta</taxon>
        <taxon>Embryophyta</taxon>
        <taxon>Tracheophyta</taxon>
        <taxon>Spermatophyta</taxon>
        <taxon>Magnoliopsida</taxon>
        <taxon>eudicotyledons</taxon>
        <taxon>Gunneridae</taxon>
        <taxon>Pentapetalae</taxon>
        <taxon>asterids</taxon>
        <taxon>campanulids</taxon>
        <taxon>Asterales</taxon>
        <taxon>Asteraceae</taxon>
        <taxon>Asteroideae</taxon>
        <taxon>Heliantheae alliance</taxon>
        <taxon>Madieae</taxon>
        <taxon>Madiinae</taxon>
        <taxon>Deinandra</taxon>
    </lineage>
</organism>
<evidence type="ECO:0000313" key="4">
    <source>
        <dbReference type="Proteomes" id="UP001408789"/>
    </source>
</evidence>
<keyword evidence="2" id="KW-0812">Transmembrane</keyword>
<feature type="compositionally biased region" description="Basic and acidic residues" evidence="1">
    <location>
        <begin position="1"/>
        <end position="15"/>
    </location>
</feature>
<keyword evidence="2" id="KW-0472">Membrane</keyword>
<feature type="compositionally biased region" description="Polar residues" evidence="1">
    <location>
        <begin position="28"/>
        <end position="43"/>
    </location>
</feature>
<evidence type="ECO:0000313" key="3">
    <source>
        <dbReference type="EMBL" id="KAK9065464.1"/>
    </source>
</evidence>
<sequence>MRDYHHDLQTTRKELLPLSSNRKPKPINTPSKKPNRQQQKSIKRNLNSAFASITEDDEVLNPSEKESIQKISSISDQFIVEICKSSLKSDNDLVSENADVLQHPEQSIEISSVSEAFDSNEDRFTGSTESCIVSSSQLISPSSATAEDVNSFKIESLVNDLRICRESMCQVLNSADLEPKYKRLFDALVKMVIEESHSLHEEKGRVIVVLSFVLAAIGFCLFSDAQSSYNGPPPT</sequence>
<dbReference type="Proteomes" id="UP001408789">
    <property type="component" value="Unassembled WGS sequence"/>
</dbReference>
<gene>
    <name evidence="3" type="ORF">SSX86_014863</name>
</gene>
<dbReference type="EMBL" id="JBCNJP010000016">
    <property type="protein sequence ID" value="KAK9065464.1"/>
    <property type="molecule type" value="Genomic_DNA"/>
</dbReference>
<evidence type="ECO:0000256" key="1">
    <source>
        <dbReference type="SAM" id="MobiDB-lite"/>
    </source>
</evidence>
<accession>A0AAP0CYZ7</accession>